<accession>A0ABZ2QR57</accession>
<keyword evidence="4" id="KW-1185">Reference proteome</keyword>
<gene>
    <name evidence="3" type="ORF">WAB15_24395</name>
</gene>
<dbReference type="RefSeq" id="WP_407287547.1">
    <property type="nucleotide sequence ID" value="NZ_CP147982.1"/>
</dbReference>
<proteinExistence type="predicted"/>
<feature type="transmembrane region" description="Helical" evidence="1">
    <location>
        <begin position="65"/>
        <end position="87"/>
    </location>
</feature>
<reference evidence="3 4" key="1">
    <citation type="submission" date="2024-03" db="EMBL/GenBank/DDBJ databases">
        <title>The complete genome of Streptomyces sirii sp.nov.</title>
        <authorList>
            <person name="Zakalyukina Y.V."/>
            <person name="Belik A.R."/>
            <person name="Biryukov M.V."/>
            <person name="Baturina O.A."/>
            <person name="Kabilov M.R."/>
        </authorList>
    </citation>
    <scope>NUCLEOTIDE SEQUENCE [LARGE SCALE GENOMIC DNA]</scope>
    <source>
        <strain evidence="3 4">BP-8</strain>
    </source>
</reference>
<keyword evidence="1" id="KW-1133">Transmembrane helix</keyword>
<name>A0ABZ2QR57_9ACTN</name>
<sequence length="145" mass="15738">MQPNSPPSDSPPVPPAERSHWVVFAGILLMLSGLFDILNGFVALLDHGYYATTANHGNRLLVFNFAAWGWVWIIVGIAQILASLGVLPGVRAARITGIVPASACLVGQLTFLSTFPYWPIFVMVMSLLVVYGLVVEPRHVRGARV</sequence>
<organism evidence="3 4">
    <name type="scientific">Streptomyces sirii</name>
    <dbReference type="NCBI Taxonomy" id="3127701"/>
    <lineage>
        <taxon>Bacteria</taxon>
        <taxon>Bacillati</taxon>
        <taxon>Actinomycetota</taxon>
        <taxon>Actinomycetes</taxon>
        <taxon>Kitasatosporales</taxon>
        <taxon>Streptomycetaceae</taxon>
        <taxon>Streptomyces</taxon>
    </lineage>
</organism>
<dbReference type="InterPro" id="IPR055568">
    <property type="entry name" value="DUF7144"/>
</dbReference>
<evidence type="ECO:0000313" key="3">
    <source>
        <dbReference type="EMBL" id="WXK78870.1"/>
    </source>
</evidence>
<evidence type="ECO:0000259" key="2">
    <source>
        <dbReference type="Pfam" id="PF23636"/>
    </source>
</evidence>
<evidence type="ECO:0000256" key="1">
    <source>
        <dbReference type="SAM" id="Phobius"/>
    </source>
</evidence>
<evidence type="ECO:0000313" key="4">
    <source>
        <dbReference type="Proteomes" id="UP001626628"/>
    </source>
</evidence>
<dbReference type="Proteomes" id="UP001626628">
    <property type="component" value="Chromosome"/>
</dbReference>
<keyword evidence="1" id="KW-0472">Membrane</keyword>
<dbReference type="EMBL" id="CP147982">
    <property type="protein sequence ID" value="WXK78870.1"/>
    <property type="molecule type" value="Genomic_DNA"/>
</dbReference>
<dbReference type="Pfam" id="PF23636">
    <property type="entry name" value="DUF7144"/>
    <property type="match status" value="1"/>
</dbReference>
<protein>
    <recommendedName>
        <fullName evidence="2">DUF7144 domain-containing protein</fullName>
    </recommendedName>
</protein>
<keyword evidence="1" id="KW-0812">Transmembrane</keyword>
<feature type="transmembrane region" description="Helical" evidence="1">
    <location>
        <begin position="21"/>
        <end position="45"/>
    </location>
</feature>
<feature type="transmembrane region" description="Helical" evidence="1">
    <location>
        <begin position="117"/>
        <end position="135"/>
    </location>
</feature>
<feature type="domain" description="DUF7144" evidence="2">
    <location>
        <begin position="21"/>
        <end position="137"/>
    </location>
</feature>